<evidence type="ECO:0008006" key="3">
    <source>
        <dbReference type="Google" id="ProtNLM"/>
    </source>
</evidence>
<dbReference type="Gene3D" id="1.10.10.10">
    <property type="entry name" value="Winged helix-like DNA-binding domain superfamily/Winged helix DNA-binding domain"/>
    <property type="match status" value="1"/>
</dbReference>
<dbReference type="InterPro" id="IPR054058">
    <property type="entry name" value="HTH_67"/>
</dbReference>
<proteinExistence type="predicted"/>
<accession>A0ABN1ZQI0</accession>
<dbReference type="EMBL" id="BAAAQD010000001">
    <property type="protein sequence ID" value="GAA1502297.1"/>
    <property type="molecule type" value="Genomic_DNA"/>
</dbReference>
<dbReference type="Pfam" id="PF21863">
    <property type="entry name" value="HTH_67"/>
    <property type="match status" value="1"/>
</dbReference>
<dbReference type="Proteomes" id="UP001501470">
    <property type="component" value="Unassembled WGS sequence"/>
</dbReference>
<evidence type="ECO:0000313" key="1">
    <source>
        <dbReference type="EMBL" id="GAA1502297.1"/>
    </source>
</evidence>
<dbReference type="InterPro" id="IPR036388">
    <property type="entry name" value="WH-like_DNA-bd_sf"/>
</dbReference>
<name>A0ABN1ZQI0_9ACTN</name>
<dbReference type="RefSeq" id="WP_344500588.1">
    <property type="nucleotide sequence ID" value="NZ_BAAAQD010000001.1"/>
</dbReference>
<sequence length="280" mass="29673">MQSLVPVAGDTARRLHQLVEPIHLVTYFADEPDVALFALGLRNTWDAYFAGRAAPLGRVPAEVVDAVFYNFAAGEVARHIPRVWDITTPEEAAAARQQGSAAALRRILGDLADSDTVVRAADLATKAATSAPTEGRVLYAALRTLPVPEEPVARLWHAATLLREHRGDGHNAALVAAGIGGTEAHVLHALSEGIPAEKYGRVHHLPADQLAAVVDGMRVRGLIDDSGSLSEVGRETKQQIEAVTDDLASAALAILEPGERDQLIADLEPIVAVLDAAGSR</sequence>
<keyword evidence="2" id="KW-1185">Reference proteome</keyword>
<comment type="caution">
    <text evidence="1">The sequence shown here is derived from an EMBL/GenBank/DDBJ whole genome shotgun (WGS) entry which is preliminary data.</text>
</comment>
<reference evidence="1 2" key="1">
    <citation type="journal article" date="2019" name="Int. J. Syst. Evol. Microbiol.">
        <title>The Global Catalogue of Microorganisms (GCM) 10K type strain sequencing project: providing services to taxonomists for standard genome sequencing and annotation.</title>
        <authorList>
            <consortium name="The Broad Institute Genomics Platform"/>
            <consortium name="The Broad Institute Genome Sequencing Center for Infectious Disease"/>
            <person name="Wu L."/>
            <person name="Ma J."/>
        </authorList>
    </citation>
    <scope>NUCLEOTIDE SEQUENCE [LARGE SCALE GENOMIC DNA]</scope>
    <source>
        <strain evidence="1 2">JCM 15933</strain>
    </source>
</reference>
<gene>
    <name evidence="1" type="ORF">GCM10009827_013560</name>
</gene>
<evidence type="ECO:0000313" key="2">
    <source>
        <dbReference type="Proteomes" id="UP001501470"/>
    </source>
</evidence>
<protein>
    <recommendedName>
        <fullName evidence="3">MarR family transcriptional regulator</fullName>
    </recommendedName>
</protein>
<organism evidence="1 2">
    <name type="scientific">Dactylosporangium maewongense</name>
    <dbReference type="NCBI Taxonomy" id="634393"/>
    <lineage>
        <taxon>Bacteria</taxon>
        <taxon>Bacillati</taxon>
        <taxon>Actinomycetota</taxon>
        <taxon>Actinomycetes</taxon>
        <taxon>Micromonosporales</taxon>
        <taxon>Micromonosporaceae</taxon>
        <taxon>Dactylosporangium</taxon>
    </lineage>
</organism>
<dbReference type="NCBIfam" id="NF047719">
    <property type="entry name" value="SCO6745_fam_HTH"/>
    <property type="match status" value="1"/>
</dbReference>